<evidence type="ECO:0000256" key="2">
    <source>
        <dbReference type="ARBA" id="ARBA00022900"/>
    </source>
</evidence>
<gene>
    <name evidence="6" type="ORF">ALC53_13983</name>
</gene>
<keyword evidence="1" id="KW-0646">Protease inhibitor</keyword>
<dbReference type="GO" id="GO:0005576">
    <property type="term" value="C:extracellular region"/>
    <property type="evidence" value="ECO:0007669"/>
    <property type="project" value="TreeGrafter"/>
</dbReference>
<dbReference type="PROSITE" id="PS51465">
    <property type="entry name" value="KAZAL_2"/>
    <property type="match status" value="1"/>
</dbReference>
<keyword evidence="3" id="KW-1015">Disulfide bond</keyword>
<evidence type="ECO:0000313" key="6">
    <source>
        <dbReference type="EMBL" id="KYM75555.1"/>
    </source>
</evidence>
<dbReference type="SMART" id="SM00280">
    <property type="entry name" value="KAZAL"/>
    <property type="match status" value="1"/>
</dbReference>
<dbReference type="SUPFAM" id="SSF100895">
    <property type="entry name" value="Kazal-type serine protease inhibitors"/>
    <property type="match status" value="1"/>
</dbReference>
<keyword evidence="2" id="KW-0722">Serine protease inhibitor</keyword>
<accession>A0A195AU52</accession>
<dbReference type="Pfam" id="PF07648">
    <property type="entry name" value="Kazal_2"/>
    <property type="match status" value="1"/>
</dbReference>
<dbReference type="GO" id="GO:0030154">
    <property type="term" value="P:cell differentiation"/>
    <property type="evidence" value="ECO:0007669"/>
    <property type="project" value="TreeGrafter"/>
</dbReference>
<evidence type="ECO:0000256" key="4">
    <source>
        <dbReference type="SAM" id="MobiDB-lite"/>
    </source>
</evidence>
<dbReference type="CDD" id="cd00104">
    <property type="entry name" value="KAZAL_FS"/>
    <property type="match status" value="1"/>
</dbReference>
<dbReference type="PANTHER" id="PTHR10913">
    <property type="entry name" value="FOLLISTATIN-RELATED"/>
    <property type="match status" value="1"/>
</dbReference>
<sequence length="199" mass="22264">MEKYNAEESRLPVLSGHRKGNYRTGGAFEPCEKIYCAWGATCIVSENGKGLCQCSTDCPLTSDPVCGSDDVTYTNHCHLRQASCQNRKNIRMKHKGACAHTLTRTAPINCAKDATNSEELKTVRDKRPKMAQRDSPLKLFRKDTALAFVRRFIPHSSHSTARRPGISQESYKPADYNDGTIREEHSEKKVAGQPTGNRY</sequence>
<feature type="compositionally biased region" description="Basic and acidic residues" evidence="4">
    <location>
        <begin position="180"/>
        <end position="190"/>
    </location>
</feature>
<dbReference type="PANTHER" id="PTHR10913:SF45">
    <property type="entry name" value="FOLLISTATIN, ISOFORM A-RELATED"/>
    <property type="match status" value="1"/>
</dbReference>
<reference evidence="6 7" key="1">
    <citation type="submission" date="2015-09" db="EMBL/GenBank/DDBJ databases">
        <title>Atta colombica WGS genome.</title>
        <authorList>
            <person name="Nygaard S."/>
            <person name="Hu H."/>
            <person name="Boomsma J."/>
            <person name="Zhang G."/>
        </authorList>
    </citation>
    <scope>NUCLEOTIDE SEQUENCE [LARGE SCALE GENOMIC DNA]</scope>
    <source>
        <strain evidence="6">Treedump-2</strain>
        <tissue evidence="6">Whole body</tissue>
    </source>
</reference>
<protein>
    <submittedName>
        <fullName evidence="6">Agrin</fullName>
    </submittedName>
</protein>
<dbReference type="InterPro" id="IPR050653">
    <property type="entry name" value="Prot_Inhib_GrowthFact_Antg"/>
</dbReference>
<dbReference type="InterPro" id="IPR002350">
    <property type="entry name" value="Kazal_dom"/>
</dbReference>
<dbReference type="Proteomes" id="UP000078540">
    <property type="component" value="Unassembled WGS sequence"/>
</dbReference>
<feature type="domain" description="Kazal-like" evidence="5">
    <location>
        <begin position="53"/>
        <end position="100"/>
    </location>
</feature>
<organism evidence="6 7">
    <name type="scientific">Atta colombica</name>
    <dbReference type="NCBI Taxonomy" id="520822"/>
    <lineage>
        <taxon>Eukaryota</taxon>
        <taxon>Metazoa</taxon>
        <taxon>Ecdysozoa</taxon>
        <taxon>Arthropoda</taxon>
        <taxon>Hexapoda</taxon>
        <taxon>Insecta</taxon>
        <taxon>Pterygota</taxon>
        <taxon>Neoptera</taxon>
        <taxon>Endopterygota</taxon>
        <taxon>Hymenoptera</taxon>
        <taxon>Apocrita</taxon>
        <taxon>Aculeata</taxon>
        <taxon>Formicoidea</taxon>
        <taxon>Formicidae</taxon>
        <taxon>Myrmicinae</taxon>
        <taxon>Atta</taxon>
    </lineage>
</organism>
<dbReference type="AlphaFoldDB" id="A0A195AU52"/>
<dbReference type="Gene3D" id="3.30.60.30">
    <property type="match status" value="1"/>
</dbReference>
<dbReference type="FunFam" id="3.30.60.30:FF:000040">
    <property type="entry name" value="Agrin, putative"/>
    <property type="match status" value="1"/>
</dbReference>
<evidence type="ECO:0000313" key="7">
    <source>
        <dbReference type="Proteomes" id="UP000078540"/>
    </source>
</evidence>
<proteinExistence type="predicted"/>
<evidence type="ECO:0000259" key="5">
    <source>
        <dbReference type="PROSITE" id="PS51465"/>
    </source>
</evidence>
<keyword evidence="7" id="KW-1185">Reference proteome</keyword>
<feature type="region of interest" description="Disordered" evidence="4">
    <location>
        <begin position="156"/>
        <end position="199"/>
    </location>
</feature>
<dbReference type="STRING" id="520822.A0A195AU52"/>
<evidence type="ECO:0000256" key="1">
    <source>
        <dbReference type="ARBA" id="ARBA00022690"/>
    </source>
</evidence>
<name>A0A195AU52_9HYME</name>
<evidence type="ECO:0000256" key="3">
    <source>
        <dbReference type="ARBA" id="ARBA00023157"/>
    </source>
</evidence>
<dbReference type="EMBL" id="KQ976741">
    <property type="protein sequence ID" value="KYM75555.1"/>
    <property type="molecule type" value="Genomic_DNA"/>
</dbReference>
<dbReference type="InterPro" id="IPR036058">
    <property type="entry name" value="Kazal_dom_sf"/>
</dbReference>